<dbReference type="OrthoDB" id="1662883at2759"/>
<reference evidence="7 8" key="3">
    <citation type="journal article" date="2016" name="Sci. Rep.">
        <title>Genome-wide diversity and gene expression profiling of Babesia microti isolates identify polymorphic genes that mediate host-pathogen interactions.</title>
        <authorList>
            <person name="Silva J.C."/>
            <person name="Cornillot E."/>
            <person name="McCracken C."/>
            <person name="Usmani-Brown S."/>
            <person name="Dwivedi A."/>
            <person name="Ifeonu O.O."/>
            <person name="Crabtree J."/>
            <person name="Gotia H.T."/>
            <person name="Virji A.Z."/>
            <person name="Reynes C."/>
            <person name="Colinge J."/>
            <person name="Kumar V."/>
            <person name="Lawres L."/>
            <person name="Pazzi J.E."/>
            <person name="Pablo J.V."/>
            <person name="Hung C."/>
            <person name="Brancato J."/>
            <person name="Kumari P."/>
            <person name="Orvis J."/>
            <person name="Tretina K."/>
            <person name="Chibucos M."/>
            <person name="Ott S."/>
            <person name="Sadzewicz L."/>
            <person name="Sengamalay N."/>
            <person name="Shetty A.C."/>
            <person name="Su Q."/>
            <person name="Tallon L."/>
            <person name="Fraser C.M."/>
            <person name="Frutos R."/>
            <person name="Molina D.M."/>
            <person name="Krause P.J."/>
            <person name="Ben Mamoun C."/>
        </authorList>
    </citation>
    <scope>NUCLEOTIDE SEQUENCE [LARGE SCALE GENOMIC DNA]</scope>
    <source>
        <strain evidence="7 8">RI</strain>
    </source>
</reference>
<dbReference type="InterPro" id="IPR000217">
    <property type="entry name" value="Tubulin"/>
</dbReference>
<sequence length="515" mass="57491">MREIVSFNLGQCGIQLAGQFWQRLAKNLTHLSTQDTLNNVNTEIINRFYSESDSSPGNGLLDNYVARAVLVDTEIGAVNDAIKDNQTTRIDSNNIITGTEATGNNWATAYECYGPKYKESLEDMLRGQVEQCDSLQCFNLNFSLSGGTGSGLGSYLLELLANDYPKITRLTNVITQTNDATVATYNTILCLNKLQKFSNMVVCYSNESILDVRYPNSNNFSSPTPAECNKYFGPINESIHDFLMPVLMILGNSKYISSHIDTLVSNLTPFPGLNYCSAGVSSLGFKEVKSDLTIDQIFWQAMQNNTILSPISNAKSHSLGIALFGATKFSNREVSMQATRIAFKNDMLSYNRNGVKLYLKSSTNETDMYDKLCVLDNNCSIHSYLENVISSFQKLYSKKAFIHHFKDIIDDAQFQQVNENITEVAQTYRELERNVFTSTKHLDQKILRNLGNTISATDAPNRSITTEKSCGMPLKMQAKSSKGLKVWCIKPNHLDSVVSCKSGKHWWDLCASPIV</sequence>
<dbReference type="GeneID" id="24425473"/>
<dbReference type="AlphaFoldDB" id="A0A0K3AV00"/>
<dbReference type="GO" id="GO:0005525">
    <property type="term" value="F:GTP binding"/>
    <property type="evidence" value="ECO:0007669"/>
    <property type="project" value="UniProtKB-UniRule"/>
</dbReference>
<dbReference type="SUPFAM" id="SSF55307">
    <property type="entry name" value="Tubulin C-terminal domain-like"/>
    <property type="match status" value="1"/>
</dbReference>
<keyword evidence="4 5" id="KW-0342">GTP-binding</keyword>
<evidence type="ECO:0000313" key="8">
    <source>
        <dbReference type="Proteomes" id="UP000002899"/>
    </source>
</evidence>
<protein>
    <submittedName>
        <fullName evidence="7">Tubulin/FtsZ family GTPase domain</fullName>
    </submittedName>
</protein>
<accession>A0A0K3AV00</accession>
<reference evidence="7 8" key="2">
    <citation type="journal article" date="2013" name="PLoS ONE">
        <title>Whole genome mapping and re-organization of the nuclear and mitochondrial genomes of Babesia microti isolates.</title>
        <authorList>
            <person name="Cornillot E."/>
            <person name="Dassouli A."/>
            <person name="Garg A."/>
            <person name="Pachikara N."/>
            <person name="Randazzo S."/>
            <person name="Depoix D."/>
            <person name="Carcy B."/>
            <person name="Delbecq S."/>
            <person name="Frutos R."/>
            <person name="Silva J.C."/>
            <person name="Sutton R."/>
            <person name="Krause P.J."/>
            <person name="Mamoun C.B."/>
        </authorList>
    </citation>
    <scope>NUCLEOTIDE SEQUENCE [LARGE SCALE GENOMIC DNA]</scope>
    <source>
        <strain evidence="7 8">RI</strain>
    </source>
</reference>
<dbReference type="KEGG" id="bmic:BMR1_03g04130"/>
<keyword evidence="2 5" id="KW-0493">Microtubule</keyword>
<dbReference type="InterPro" id="IPR036525">
    <property type="entry name" value="Tubulin/FtsZ_GTPase_sf"/>
</dbReference>
<dbReference type="EMBL" id="LN871598">
    <property type="protein sequence ID" value="CTQ41426.1"/>
    <property type="molecule type" value="Genomic_DNA"/>
</dbReference>
<dbReference type="SMART" id="SM00864">
    <property type="entry name" value="Tubulin"/>
    <property type="match status" value="1"/>
</dbReference>
<dbReference type="InterPro" id="IPR004057">
    <property type="entry name" value="Epsilon_tubulin"/>
</dbReference>
<evidence type="ECO:0000256" key="2">
    <source>
        <dbReference type="ARBA" id="ARBA00022701"/>
    </source>
</evidence>
<dbReference type="InterPro" id="IPR023123">
    <property type="entry name" value="Tubulin_C"/>
</dbReference>
<name>A0A0K3AV00_BABMR</name>
<keyword evidence="8" id="KW-1185">Reference proteome</keyword>
<dbReference type="InterPro" id="IPR003008">
    <property type="entry name" value="Tubulin_FtsZ_GTPase"/>
</dbReference>
<dbReference type="CDD" id="cd06059">
    <property type="entry name" value="Tubulin"/>
    <property type="match status" value="1"/>
</dbReference>
<dbReference type="RefSeq" id="XP_012649437.1">
    <property type="nucleotide sequence ID" value="XM_012793983.1"/>
</dbReference>
<dbReference type="InterPro" id="IPR017975">
    <property type="entry name" value="Tubulin_CS"/>
</dbReference>
<dbReference type="Gene3D" id="1.10.287.600">
    <property type="entry name" value="Helix hairpin bin"/>
    <property type="match status" value="1"/>
</dbReference>
<evidence type="ECO:0000256" key="1">
    <source>
        <dbReference type="ARBA" id="ARBA00009636"/>
    </source>
</evidence>
<comment type="similarity">
    <text evidence="1 5">Belongs to the tubulin family.</text>
</comment>
<proteinExistence type="inferred from homology"/>
<evidence type="ECO:0000259" key="6">
    <source>
        <dbReference type="SMART" id="SM00864"/>
    </source>
</evidence>
<evidence type="ECO:0000256" key="5">
    <source>
        <dbReference type="RuleBase" id="RU000352"/>
    </source>
</evidence>
<keyword evidence="3 5" id="KW-0547">Nucleotide-binding</keyword>
<dbReference type="SUPFAM" id="SSF52490">
    <property type="entry name" value="Tubulin nucleotide-binding domain-like"/>
    <property type="match status" value="1"/>
</dbReference>
<reference evidence="7 8" key="1">
    <citation type="journal article" date="2012" name="Nucleic Acids Res.">
        <title>Sequencing of the smallest Apicomplexan genome from the human pathogen Babesia microti.</title>
        <authorList>
            <person name="Cornillot E."/>
            <person name="Hadj-Kaddour K."/>
            <person name="Dassouli A."/>
            <person name="Noel B."/>
            <person name="Ranwez V."/>
            <person name="Vacherie B."/>
            <person name="Augagneur Y."/>
            <person name="Bres V."/>
            <person name="Duclos A."/>
            <person name="Randazzo S."/>
            <person name="Carcy B."/>
            <person name="Debierre-Grockiego F."/>
            <person name="Delbecq S."/>
            <person name="Moubri-Menage K."/>
            <person name="Shams-Eldin H."/>
            <person name="Usmani-Brown S."/>
            <person name="Bringaud F."/>
            <person name="Wincker P."/>
            <person name="Vivares C.P."/>
            <person name="Schwarz R.T."/>
            <person name="Schetters T.P."/>
            <person name="Krause P.J."/>
            <person name="Gorenflot A."/>
            <person name="Berry V."/>
            <person name="Barbe V."/>
            <person name="Ben Mamoun C."/>
        </authorList>
    </citation>
    <scope>NUCLEOTIDE SEQUENCE [LARGE SCALE GENOMIC DNA]</scope>
    <source>
        <strain evidence="7 8">RI</strain>
    </source>
</reference>
<dbReference type="Gene3D" id="3.40.50.1440">
    <property type="entry name" value="Tubulin/FtsZ, GTPase domain"/>
    <property type="match status" value="1"/>
</dbReference>
<gene>
    <name evidence="7" type="ORF">BMR1_03g04130</name>
</gene>
<dbReference type="GO" id="GO:0005874">
    <property type="term" value="C:microtubule"/>
    <property type="evidence" value="ECO:0007669"/>
    <property type="project" value="UniProtKB-KW"/>
</dbReference>
<dbReference type="VEuPathDB" id="PiroplasmaDB:BMR1_03g04130"/>
<dbReference type="PRINTS" id="PR01519">
    <property type="entry name" value="EPSLNTUBULIN"/>
</dbReference>
<dbReference type="GO" id="GO:0007017">
    <property type="term" value="P:microtubule-based process"/>
    <property type="evidence" value="ECO:0007669"/>
    <property type="project" value="InterPro"/>
</dbReference>
<dbReference type="InterPro" id="IPR008280">
    <property type="entry name" value="Tub_FtsZ_C"/>
</dbReference>
<dbReference type="PRINTS" id="PR01161">
    <property type="entry name" value="TUBULIN"/>
</dbReference>
<evidence type="ECO:0000313" key="7">
    <source>
        <dbReference type="EMBL" id="CTQ41426.1"/>
    </source>
</evidence>
<dbReference type="Pfam" id="PF00091">
    <property type="entry name" value="Tubulin"/>
    <property type="match status" value="1"/>
</dbReference>
<organism evidence="7 8">
    <name type="scientific">Babesia microti (strain RI)</name>
    <dbReference type="NCBI Taxonomy" id="1133968"/>
    <lineage>
        <taxon>Eukaryota</taxon>
        <taxon>Sar</taxon>
        <taxon>Alveolata</taxon>
        <taxon>Apicomplexa</taxon>
        <taxon>Aconoidasida</taxon>
        <taxon>Piroplasmida</taxon>
        <taxon>Babesiidae</taxon>
        <taxon>Babesia</taxon>
    </lineage>
</organism>
<evidence type="ECO:0000256" key="3">
    <source>
        <dbReference type="ARBA" id="ARBA00022741"/>
    </source>
</evidence>
<dbReference type="PANTHER" id="PTHR11588">
    <property type="entry name" value="TUBULIN"/>
    <property type="match status" value="1"/>
</dbReference>
<dbReference type="InterPro" id="IPR013838">
    <property type="entry name" value="Beta-tubulin_BS"/>
</dbReference>
<dbReference type="PROSITE" id="PS00228">
    <property type="entry name" value="TUBULIN_B_AUTOREG"/>
    <property type="match status" value="1"/>
</dbReference>
<dbReference type="OMA" id="CGIQVAS"/>
<evidence type="ECO:0000256" key="4">
    <source>
        <dbReference type="ARBA" id="ARBA00023134"/>
    </source>
</evidence>
<feature type="domain" description="Tubulin/FtsZ GTPase" evidence="6">
    <location>
        <begin position="45"/>
        <end position="272"/>
    </location>
</feature>
<dbReference type="PROSITE" id="PS00227">
    <property type="entry name" value="TUBULIN"/>
    <property type="match status" value="1"/>
</dbReference>
<dbReference type="Proteomes" id="UP000002899">
    <property type="component" value="Chromosome III"/>
</dbReference>